<dbReference type="InterPro" id="IPR016169">
    <property type="entry name" value="FAD-bd_PCMH_sub2"/>
</dbReference>
<comment type="caution">
    <text evidence="3">The sequence shown here is derived from an EMBL/GenBank/DDBJ whole genome shotgun (WGS) entry which is preliminary data.</text>
</comment>
<dbReference type="PANTHER" id="PTHR43762:SF1">
    <property type="entry name" value="D-ARABINONO-1,4-LACTONE OXIDASE"/>
    <property type="match status" value="1"/>
</dbReference>
<name>A0A8H4B2W4_GIGMA</name>
<organism evidence="3 4">
    <name type="scientific">Gigaspora margarita</name>
    <dbReference type="NCBI Taxonomy" id="4874"/>
    <lineage>
        <taxon>Eukaryota</taxon>
        <taxon>Fungi</taxon>
        <taxon>Fungi incertae sedis</taxon>
        <taxon>Mucoromycota</taxon>
        <taxon>Glomeromycotina</taxon>
        <taxon>Glomeromycetes</taxon>
        <taxon>Diversisporales</taxon>
        <taxon>Gigasporaceae</taxon>
        <taxon>Gigaspora</taxon>
    </lineage>
</organism>
<accession>A0A8H4B2W4</accession>
<reference evidence="3 4" key="1">
    <citation type="journal article" date="2019" name="Environ. Microbiol.">
        <title>At the nexus of three kingdoms: the genome of the mycorrhizal fungus Gigaspora margarita provides insights into plant, endobacterial and fungal interactions.</title>
        <authorList>
            <person name="Venice F."/>
            <person name="Ghignone S."/>
            <person name="Salvioli di Fossalunga A."/>
            <person name="Amselem J."/>
            <person name="Novero M."/>
            <person name="Xianan X."/>
            <person name="Sedzielewska Toro K."/>
            <person name="Morin E."/>
            <person name="Lipzen A."/>
            <person name="Grigoriev I.V."/>
            <person name="Henrissat B."/>
            <person name="Martin F.M."/>
            <person name="Bonfante P."/>
        </authorList>
    </citation>
    <scope>NUCLEOTIDE SEQUENCE [LARGE SCALE GENOMIC DNA]</scope>
    <source>
        <strain evidence="3 4">BEG34</strain>
    </source>
</reference>
<evidence type="ECO:0000256" key="1">
    <source>
        <dbReference type="ARBA" id="ARBA00023002"/>
    </source>
</evidence>
<dbReference type="GO" id="GO:0003885">
    <property type="term" value="F:D-arabinono-1,4-lactone oxidase activity"/>
    <property type="evidence" value="ECO:0007669"/>
    <property type="project" value="InterPro"/>
</dbReference>
<proteinExistence type="predicted"/>
<dbReference type="GO" id="GO:0016020">
    <property type="term" value="C:membrane"/>
    <property type="evidence" value="ECO:0007669"/>
    <property type="project" value="InterPro"/>
</dbReference>
<dbReference type="InterPro" id="IPR010031">
    <property type="entry name" value="FAD_lactone_oxidase-like"/>
</dbReference>
<dbReference type="Pfam" id="PF04030">
    <property type="entry name" value="ALO"/>
    <property type="match status" value="1"/>
</dbReference>
<sequence>MPDQLCSMKIVTASGEVREFSKEISESEFNVAKLNLGLLGIIYSVTFYVQPMYNIRMNDTFYSINEWLNPKNLKELLDSSDGVEFYYWPFNGYNQSDPKPLDPNRDQIWVKTYVRTDDPASFTQQQLEQSLPNQTQATIKQMKLRSTLIQNPEKTPNVTATLWNGFTSVGNTSFVYQVPEAMHHAVSEESPKELMEIAFKAELDLSNVVAEYLFIMKTLYDFAGEGKFPLNVFADFRIIKSTKILLSNTFDKDPEALFCHIDFVSVLGTPSWQEFAQLIAQRAFDQYKAIPHWAKEWEFIPNVNSYLANTFSDQIKKFEKIRAKYDPDKIFFDNKSLQDIFNIALGSQNNKDSNKKKY</sequence>
<dbReference type="Proteomes" id="UP000439903">
    <property type="component" value="Unassembled WGS sequence"/>
</dbReference>
<dbReference type="EMBL" id="WTPW01000040">
    <property type="protein sequence ID" value="KAF0555484.1"/>
    <property type="molecule type" value="Genomic_DNA"/>
</dbReference>
<dbReference type="SUPFAM" id="SSF56176">
    <property type="entry name" value="FAD-binding/transporter-associated domain-like"/>
    <property type="match status" value="1"/>
</dbReference>
<dbReference type="InterPro" id="IPR007173">
    <property type="entry name" value="ALO_C"/>
</dbReference>
<dbReference type="AlphaFoldDB" id="A0A8H4B2W4"/>
<keyword evidence="1" id="KW-0560">Oxidoreductase</keyword>
<dbReference type="PANTHER" id="PTHR43762">
    <property type="entry name" value="L-GULONOLACTONE OXIDASE"/>
    <property type="match status" value="1"/>
</dbReference>
<gene>
    <name evidence="3" type="ORF">F8M41_017207</name>
</gene>
<dbReference type="GO" id="GO:0050660">
    <property type="term" value="F:flavin adenine dinucleotide binding"/>
    <property type="evidence" value="ECO:0007669"/>
    <property type="project" value="InterPro"/>
</dbReference>
<dbReference type="Gene3D" id="3.30.70.2520">
    <property type="match status" value="1"/>
</dbReference>
<evidence type="ECO:0000313" key="4">
    <source>
        <dbReference type="Proteomes" id="UP000439903"/>
    </source>
</evidence>
<evidence type="ECO:0000259" key="2">
    <source>
        <dbReference type="Pfam" id="PF04030"/>
    </source>
</evidence>
<keyword evidence="4" id="KW-1185">Reference proteome</keyword>
<dbReference type="InterPro" id="IPR036318">
    <property type="entry name" value="FAD-bd_PCMH-like_sf"/>
</dbReference>
<dbReference type="OrthoDB" id="610608at2759"/>
<protein>
    <submittedName>
        <fullName evidence="3">FAD-binding domain-containing protein</fullName>
    </submittedName>
</protein>
<feature type="domain" description="D-arabinono-1,4-lactone oxidase C-terminal" evidence="2">
    <location>
        <begin position="45"/>
        <end position="333"/>
    </location>
</feature>
<evidence type="ECO:0000313" key="3">
    <source>
        <dbReference type="EMBL" id="KAF0555484.1"/>
    </source>
</evidence>
<dbReference type="Gene3D" id="3.30.465.10">
    <property type="match status" value="1"/>
</dbReference>